<proteinExistence type="predicted"/>
<dbReference type="EMBL" id="MT142991">
    <property type="protein sequence ID" value="QJA91499.1"/>
    <property type="molecule type" value="Genomic_DNA"/>
</dbReference>
<evidence type="ECO:0000313" key="2">
    <source>
        <dbReference type="EMBL" id="QJA91499.1"/>
    </source>
</evidence>
<dbReference type="EMBL" id="MT142510">
    <property type="protein sequence ID" value="QJA83411.1"/>
    <property type="molecule type" value="Genomic_DNA"/>
</dbReference>
<protein>
    <submittedName>
        <fullName evidence="1">Uncharacterized protein</fullName>
    </submittedName>
</protein>
<accession>A0A6M3KP61</accession>
<name>A0A6M3KP61_9ZZZZ</name>
<gene>
    <name evidence="1" type="ORF">MM415A00288_0031</name>
    <name evidence="2" type="ORF">MM415B03353_0017</name>
</gene>
<reference evidence="1" key="1">
    <citation type="submission" date="2020-03" db="EMBL/GenBank/DDBJ databases">
        <title>The deep terrestrial virosphere.</title>
        <authorList>
            <person name="Holmfeldt K."/>
            <person name="Nilsson E."/>
            <person name="Simone D."/>
            <person name="Lopez-Fernandez M."/>
            <person name="Wu X."/>
            <person name="de Brujin I."/>
            <person name="Lundin D."/>
            <person name="Andersson A."/>
            <person name="Bertilsson S."/>
            <person name="Dopson M."/>
        </authorList>
    </citation>
    <scope>NUCLEOTIDE SEQUENCE</scope>
    <source>
        <strain evidence="1">MM415A00288</strain>
        <strain evidence="2">MM415B03353</strain>
    </source>
</reference>
<evidence type="ECO:0000313" key="1">
    <source>
        <dbReference type="EMBL" id="QJA83411.1"/>
    </source>
</evidence>
<organism evidence="1">
    <name type="scientific">viral metagenome</name>
    <dbReference type="NCBI Taxonomy" id="1070528"/>
    <lineage>
        <taxon>unclassified sequences</taxon>
        <taxon>metagenomes</taxon>
        <taxon>organismal metagenomes</taxon>
    </lineage>
</organism>
<sequence>MKNYVVQAQRLDSYAQELERKTIELMEGTRGSVGMLLGNEEQYKRRIAEIRNIRTGLSALLAGLLSDDDEHTITETSRRLLELRKNKGSAGKHDLIT</sequence>
<dbReference type="AlphaFoldDB" id="A0A6M3KP61"/>